<feature type="transmembrane region" description="Helical" evidence="7">
    <location>
        <begin position="68"/>
        <end position="88"/>
    </location>
</feature>
<evidence type="ECO:0000256" key="6">
    <source>
        <dbReference type="SAM" id="MobiDB-lite"/>
    </source>
</evidence>
<keyword evidence="5 7" id="KW-0472">Membrane</keyword>
<protein>
    <recommendedName>
        <fullName evidence="10">GPR1/FUN34/yaaH family protein</fullName>
    </recommendedName>
</protein>
<dbReference type="EMBL" id="BMUU01000015">
    <property type="protein sequence ID" value="GGY61804.1"/>
    <property type="molecule type" value="Genomic_DNA"/>
</dbReference>
<organism evidence="8 9">
    <name type="scientific">Streptomyces xanthochromogenes</name>
    <dbReference type="NCBI Taxonomy" id="67384"/>
    <lineage>
        <taxon>Bacteria</taxon>
        <taxon>Bacillati</taxon>
        <taxon>Actinomycetota</taxon>
        <taxon>Actinomycetes</taxon>
        <taxon>Kitasatosporales</taxon>
        <taxon>Streptomycetaceae</taxon>
        <taxon>Streptomyces</taxon>
    </lineage>
</organism>
<evidence type="ECO:0000256" key="3">
    <source>
        <dbReference type="ARBA" id="ARBA00022692"/>
    </source>
</evidence>
<evidence type="ECO:0000313" key="8">
    <source>
        <dbReference type="EMBL" id="GGY61804.1"/>
    </source>
</evidence>
<comment type="caution">
    <text evidence="8">The sequence shown here is derived from an EMBL/GenBank/DDBJ whole genome shotgun (WGS) entry which is preliminary data.</text>
</comment>
<keyword evidence="9" id="KW-1185">Reference proteome</keyword>
<dbReference type="Proteomes" id="UP000600946">
    <property type="component" value="Unassembled WGS sequence"/>
</dbReference>
<gene>
    <name evidence="8" type="ORF">GCM10010326_65820</name>
</gene>
<name>A0ABQ3ARL0_9ACTN</name>
<evidence type="ECO:0000256" key="5">
    <source>
        <dbReference type="ARBA" id="ARBA00023136"/>
    </source>
</evidence>
<evidence type="ECO:0000256" key="4">
    <source>
        <dbReference type="ARBA" id="ARBA00022989"/>
    </source>
</evidence>
<proteinExistence type="inferred from homology"/>
<evidence type="ECO:0000313" key="9">
    <source>
        <dbReference type="Proteomes" id="UP000600946"/>
    </source>
</evidence>
<sequence length="266" mass="27788">MSTPPAVGGDPGDSPDPNSTQSPESREGRKGPAAEAGPEVTAVARRHEPDLRSMTRINLRPIASPMPLGFFTVAIASAMTGCLQLGLLETADRRAVALCVLPAFALQLLVSILAFGARDVLAATLMGTFAGSWLAYSLVMGTGAPGALRVLGVFNLAFLCFGALMAAVARPKRALWFVLVASLPRWAATGLAGLTETAWLTRTAGALGLVVALVATYAAFALMLEDMRSEEVLPIGRSGPAHTAVEGDLAVQLRNLERQAGVRRTL</sequence>
<keyword evidence="4 7" id="KW-1133">Transmembrane helix</keyword>
<feature type="transmembrane region" description="Helical" evidence="7">
    <location>
        <begin position="206"/>
        <end position="224"/>
    </location>
</feature>
<dbReference type="InterPro" id="IPR000791">
    <property type="entry name" value="Gpr1/Fun34/SatP-like"/>
</dbReference>
<evidence type="ECO:0000256" key="7">
    <source>
        <dbReference type="SAM" id="Phobius"/>
    </source>
</evidence>
<dbReference type="Pfam" id="PF01184">
    <property type="entry name" value="Gpr1_Fun34_YaaH"/>
    <property type="match status" value="1"/>
</dbReference>
<reference evidence="9" key="1">
    <citation type="journal article" date="2019" name="Int. J. Syst. Evol. Microbiol.">
        <title>The Global Catalogue of Microorganisms (GCM) 10K type strain sequencing project: providing services to taxonomists for standard genome sequencing and annotation.</title>
        <authorList>
            <consortium name="The Broad Institute Genomics Platform"/>
            <consortium name="The Broad Institute Genome Sequencing Center for Infectious Disease"/>
            <person name="Wu L."/>
            <person name="Ma J."/>
        </authorList>
    </citation>
    <scope>NUCLEOTIDE SEQUENCE [LARGE SCALE GENOMIC DNA]</scope>
    <source>
        <strain evidence="9">JCM 4594</strain>
    </source>
</reference>
<keyword evidence="3 7" id="KW-0812">Transmembrane</keyword>
<feature type="region of interest" description="Disordered" evidence="6">
    <location>
        <begin position="1"/>
        <end position="47"/>
    </location>
</feature>
<feature type="transmembrane region" description="Helical" evidence="7">
    <location>
        <begin position="120"/>
        <end position="139"/>
    </location>
</feature>
<feature type="transmembrane region" description="Helical" evidence="7">
    <location>
        <begin position="146"/>
        <end position="168"/>
    </location>
</feature>
<feature type="transmembrane region" description="Helical" evidence="7">
    <location>
        <begin position="95"/>
        <end position="114"/>
    </location>
</feature>
<comment type="subcellular location">
    <subcellularLocation>
        <location evidence="1">Membrane</location>
        <topology evidence="1">Multi-pass membrane protein</topology>
    </subcellularLocation>
</comment>
<evidence type="ECO:0008006" key="10">
    <source>
        <dbReference type="Google" id="ProtNLM"/>
    </source>
</evidence>
<accession>A0ABQ3ARL0</accession>
<evidence type="ECO:0000256" key="2">
    <source>
        <dbReference type="ARBA" id="ARBA00005587"/>
    </source>
</evidence>
<comment type="similarity">
    <text evidence="2">Belongs to the acetate uptake transporter (AceTr) (TC 2.A.96) family.</text>
</comment>
<evidence type="ECO:0000256" key="1">
    <source>
        <dbReference type="ARBA" id="ARBA00004141"/>
    </source>
</evidence>